<dbReference type="GO" id="GO:0052689">
    <property type="term" value="F:carboxylic ester hydrolase activity"/>
    <property type="evidence" value="ECO:0007669"/>
    <property type="project" value="UniProtKB-KW"/>
</dbReference>
<reference evidence="6" key="1">
    <citation type="submission" date="2021-06" db="EMBL/GenBank/DDBJ databases">
        <authorList>
            <person name="Hodson N. C."/>
            <person name="Mongue J. A."/>
            <person name="Jaron S. K."/>
        </authorList>
    </citation>
    <scope>NUCLEOTIDE SEQUENCE</scope>
</reference>
<dbReference type="PANTHER" id="PTHR43142">
    <property type="entry name" value="CARBOXYLIC ESTER HYDROLASE"/>
    <property type="match status" value="1"/>
</dbReference>
<evidence type="ECO:0000313" key="6">
    <source>
        <dbReference type="EMBL" id="CAG7827022.1"/>
    </source>
</evidence>
<evidence type="ECO:0000256" key="3">
    <source>
        <dbReference type="ARBA" id="ARBA00022801"/>
    </source>
</evidence>
<comment type="similarity">
    <text evidence="1">Belongs to the type-B carboxylesterase/lipase family.</text>
</comment>
<dbReference type="EMBL" id="CAJVCH010541931">
    <property type="protein sequence ID" value="CAG7827022.1"/>
    <property type="molecule type" value="Genomic_DNA"/>
</dbReference>
<protein>
    <recommendedName>
        <fullName evidence="5">Carboxylesterase type B domain-containing protein</fullName>
    </recommendedName>
</protein>
<evidence type="ECO:0000256" key="2">
    <source>
        <dbReference type="ARBA" id="ARBA00022487"/>
    </source>
</evidence>
<organism evidence="6 7">
    <name type="scientific">Allacma fusca</name>
    <dbReference type="NCBI Taxonomy" id="39272"/>
    <lineage>
        <taxon>Eukaryota</taxon>
        <taxon>Metazoa</taxon>
        <taxon>Ecdysozoa</taxon>
        <taxon>Arthropoda</taxon>
        <taxon>Hexapoda</taxon>
        <taxon>Collembola</taxon>
        <taxon>Symphypleona</taxon>
        <taxon>Sminthuridae</taxon>
        <taxon>Allacma</taxon>
    </lineage>
</organism>
<dbReference type="AlphaFoldDB" id="A0A8J2PF35"/>
<evidence type="ECO:0000256" key="4">
    <source>
        <dbReference type="ARBA" id="ARBA00023180"/>
    </source>
</evidence>
<accession>A0A8J2PF35</accession>
<proteinExistence type="inferred from homology"/>
<dbReference type="Pfam" id="PF00135">
    <property type="entry name" value="COesterase"/>
    <property type="match status" value="2"/>
</dbReference>
<keyword evidence="2" id="KW-0719">Serine esterase</keyword>
<keyword evidence="3" id="KW-0378">Hydrolase</keyword>
<dbReference type="InterPro" id="IPR002018">
    <property type="entry name" value="CarbesteraseB"/>
</dbReference>
<dbReference type="OrthoDB" id="3200163at2759"/>
<gene>
    <name evidence="6" type="ORF">AFUS01_LOCUS37033</name>
</gene>
<feature type="domain" description="Carboxylesterase type B" evidence="5">
    <location>
        <begin position="533"/>
        <end position="619"/>
    </location>
</feature>
<dbReference type="Proteomes" id="UP000708208">
    <property type="component" value="Unassembled WGS sequence"/>
</dbReference>
<name>A0A8J2PF35_9HEXA</name>
<evidence type="ECO:0000259" key="5">
    <source>
        <dbReference type="Pfam" id="PF00135"/>
    </source>
</evidence>
<dbReference type="PANTHER" id="PTHR43142:SF1">
    <property type="entry name" value="CARBOXYLIC ESTER HYDROLASE"/>
    <property type="match status" value="1"/>
</dbReference>
<keyword evidence="7" id="KW-1185">Reference proteome</keyword>
<keyword evidence="4" id="KW-0325">Glycoprotein</keyword>
<evidence type="ECO:0000256" key="1">
    <source>
        <dbReference type="ARBA" id="ARBA00005964"/>
    </source>
</evidence>
<comment type="caution">
    <text evidence="6">The sequence shown here is derived from an EMBL/GenBank/DDBJ whole genome shotgun (WGS) entry which is preliminary data.</text>
</comment>
<sequence>MHILRSVNITTHLDAVPATLETTVVGIGSIFLRKIPFAEIMSRSQFVLIIAYIVSTTRNTYSHQEIETQHWNEDKQDDVITTRGTYYNQNSNLPFVKCPAGTFQGAHKFTREGKRYFEFQSIPYAEPPKRFEPAVPKAPIEGVYDATTEPPICPQVPLDQTEFAGQEDCLYLSVSKPDESNCRREMSNGKLLPVLFWVHPGAFEHGNGSFYKGTYLLDECIVLVTINYRLGAFGFMTTGDNVIPGNLGLKDQVLALKWTRRNIQYFLGDPKQVTIAGSSAGGSSVTHHICSPASSGLFSRGIAMSLAILTPTSITEKPRKYAKALVNKFNCSYTSSEGIKTCLLRQSAEDIVLNSLAVARTHFTPVIEPQNAINTFQTAVPYQLLTTGKINRVPLLAGFVQDEGIFVGERILSNPLPVITHLDDEQYIFPKFKFWLSGTEQFEFSKDMIELWTNFMRSGKPYGRATEKIPWEMTNFWEPVHACSHHCVYDVCCASIGNRSTFSHEGIKLQWVEETDEAVSSSRNINHLNSIAPIVKCPAGTFRGSLRYTRGGKRYFEFQSIPYAEPPKRFELAIQKAPIEGEYDATTEPPICPQVPLDQTEFAGQEDCLYLSVSKPDESVNFCFNLVKKNRCLKPGKVFCKK</sequence>
<feature type="domain" description="Carboxylesterase type B" evidence="5">
    <location>
        <begin position="94"/>
        <end position="414"/>
    </location>
</feature>
<evidence type="ECO:0000313" key="7">
    <source>
        <dbReference type="Proteomes" id="UP000708208"/>
    </source>
</evidence>